<dbReference type="AlphaFoldDB" id="A0A078AHP3"/>
<keyword evidence="7 15" id="KW-0418">Kinase</keyword>
<keyword evidence="5" id="KW-0479">Metal-binding</keyword>
<dbReference type="GO" id="GO:0016301">
    <property type="term" value="F:kinase activity"/>
    <property type="evidence" value="ECO:0007669"/>
    <property type="project" value="UniProtKB-KW"/>
</dbReference>
<sequence length="1127" mass="130070">MESTNNQNQTLDTSYHQHHDPILQRLENLRSSSNFIKEEIVVRDDLKVNVFVNHYKYNQQGQPIYDNNHSTKASDKYEKTLSDISSDEEEDKNDEENDDDEQDTQITNKYVVDLIAEFKDRAEDLVLHWGVGKKQVCEWIAADDKFLPPETKKWGDGKAVQTKFMVDSTTPDLRQIHMDFAWIQDIEPAIKSISYVLLEQKKNRWYNNGGKDYHIKFEIEPENHPHKHKNLPPGKIGDVVAEIIQCEVEYGSWTLMHRYGRCKDMLRDRIDQDNRDHVFTKQLTWQKSYNTKPKDLQGAQLSLTDEIVNQFVRTANKNRNQFLTSADLLRSMLSMIGKGAGNGQRVRDEILHIMHAHKISESAGHFYEQWHQKLHNNTTPDDIYICEALLAYLKTGGQMSEYWKVLTANGISKERLASYERKITTEPWYKPEAIGSFEEYLKILKQMHSSGDLEILSNEAKQHLGNDTKGMIDDVMRNYGDFDTLRQMERVSSLRYNLNQNHMTFNNQRKLKDIIFLDLALEGYLRQLTEKIIHIELPFDQYIREAAIILSNLVLSYQWEELSVCKEDWDKLVQPNCKSMNEDNARKLKSVVDRVKQSLGEVNDQYTALIQSKAETLGKEFNIDQYAYKIFAEELIRGTLFFSLSMILKKIDPHIRNCAHLGDWLIISQGRSHGSRGYVEKVKHLEEVMHHSYQKRTILLCEKISGEEEVPDNVQAIVLVDGTDYPDVLAHVSVRARNLKVMFSVCFDDNKIKELNNLVGKHIFMTSENHNVRFQEQNPNTPITRRASSSLILQTIIDNAKNVKAPNDFPKSFLQLNEFTSEHMGAKSNNIKVLRDSLDKWIELPQSGCIPFKMMEYTLGLHPEIQQEIDTLIDRLNGCKSVNKMNRILMRCKDLVTKLEFNATDSNHAYLKQELLAFGIPANDFNIAWKTIKMVWASKFNERAFLATKKIGVTLHSVYMAVLVQKVVPAEYAYVIHTSNPTNGEDSEIYVESCLGMGEALVSKMPGQAFSFTYNKGTQQSQVNAYPNKPIGIKANGYIFRSDSNSEDLPGFAGAGLFDSYPMMGTSEFRIKYNQEKLINDKQFRENFMSNVGRIGMIIENIYQESQDIEGAYFDGKYHVVQTRPQV</sequence>
<feature type="compositionally biased region" description="Polar residues" evidence="11">
    <location>
        <begin position="61"/>
        <end position="71"/>
    </location>
</feature>
<evidence type="ECO:0000256" key="7">
    <source>
        <dbReference type="ARBA" id="ARBA00022777"/>
    </source>
</evidence>
<dbReference type="InterPro" id="IPR002192">
    <property type="entry name" value="PPDK_AMP/ATP-bd"/>
</dbReference>
<dbReference type="InParanoid" id="A0A078AHP3"/>
<dbReference type="Gene3D" id="3.30.470.20">
    <property type="entry name" value="ATP-grasp fold, B domain"/>
    <property type="match status" value="1"/>
</dbReference>
<reference evidence="15 16" key="1">
    <citation type="submission" date="2014-06" db="EMBL/GenBank/DDBJ databases">
        <authorList>
            <person name="Swart Estienne"/>
        </authorList>
    </citation>
    <scope>NUCLEOTIDE SEQUENCE [LARGE SCALE GENOMIC DNA]</scope>
    <source>
        <strain evidence="15 16">130c</strain>
    </source>
</reference>
<feature type="domain" description="Alpha-glucan water dikinase-like N-terminal Ig-like" evidence="14">
    <location>
        <begin position="108"/>
        <end position="217"/>
    </location>
</feature>
<keyword evidence="16" id="KW-1185">Reference proteome</keyword>
<proteinExistence type="inferred from homology"/>
<evidence type="ECO:0000256" key="2">
    <source>
        <dbReference type="ARBA" id="ARBA00007837"/>
    </source>
</evidence>
<evidence type="ECO:0000256" key="4">
    <source>
        <dbReference type="ARBA" id="ARBA00022679"/>
    </source>
</evidence>
<protein>
    <submittedName>
        <fullName evidence="15">R1 alpha-glucan water dikinase</fullName>
    </submittedName>
</protein>
<evidence type="ECO:0000256" key="8">
    <source>
        <dbReference type="ARBA" id="ARBA00022840"/>
    </source>
</evidence>
<evidence type="ECO:0000259" key="12">
    <source>
        <dbReference type="Pfam" id="PF01326"/>
    </source>
</evidence>
<evidence type="ECO:0000256" key="3">
    <source>
        <dbReference type="ARBA" id="ARBA00011738"/>
    </source>
</evidence>
<dbReference type="SUPFAM" id="SSF56059">
    <property type="entry name" value="Glutathione synthetase ATP-binding domain-like"/>
    <property type="match status" value="1"/>
</dbReference>
<dbReference type="Proteomes" id="UP000039865">
    <property type="component" value="Unassembled WGS sequence"/>
</dbReference>
<evidence type="ECO:0000256" key="5">
    <source>
        <dbReference type="ARBA" id="ARBA00022723"/>
    </source>
</evidence>
<dbReference type="InterPro" id="IPR056301">
    <property type="entry name" value="GWD-like_N_Ig"/>
</dbReference>
<evidence type="ECO:0000259" key="14">
    <source>
        <dbReference type="Pfam" id="PF23166"/>
    </source>
</evidence>
<dbReference type="Pfam" id="PF23166">
    <property type="entry name" value="Ig_N_CWD1"/>
    <property type="match status" value="1"/>
</dbReference>
<feature type="compositionally biased region" description="Basic and acidic residues" evidence="11">
    <location>
        <begin position="72"/>
        <end position="81"/>
    </location>
</feature>
<dbReference type="Pfam" id="PF01326">
    <property type="entry name" value="PPDK_N"/>
    <property type="match status" value="1"/>
</dbReference>
<evidence type="ECO:0000256" key="1">
    <source>
        <dbReference type="ARBA" id="ARBA00001946"/>
    </source>
</evidence>
<keyword evidence="9" id="KW-0460">Magnesium</keyword>
<dbReference type="PANTHER" id="PTHR46999">
    <property type="entry name" value="ALPHA-GLUCAN WATER DIKINASE 1, CHLOROPLASTIC-RELATED"/>
    <property type="match status" value="1"/>
</dbReference>
<gene>
    <name evidence="15" type="primary">Contig18848.g19999</name>
    <name evidence="15" type="ORF">STYLEM_10028</name>
</gene>
<dbReference type="OMA" id="IFVWIRF"/>
<keyword evidence="6" id="KW-0547">Nucleotide-binding</keyword>
<evidence type="ECO:0000256" key="9">
    <source>
        <dbReference type="ARBA" id="ARBA00022842"/>
    </source>
</evidence>
<evidence type="ECO:0000256" key="10">
    <source>
        <dbReference type="ARBA" id="ARBA00023277"/>
    </source>
</evidence>
<feature type="domain" description="Alpha-glucan water dikinase phosphohistidine-like" evidence="13">
    <location>
        <begin position="664"/>
        <end position="778"/>
    </location>
</feature>
<evidence type="ECO:0000256" key="11">
    <source>
        <dbReference type="SAM" id="MobiDB-lite"/>
    </source>
</evidence>
<dbReference type="Gene3D" id="3.30.1490.20">
    <property type="entry name" value="ATP-grasp fold, A domain"/>
    <property type="match status" value="1"/>
</dbReference>
<evidence type="ECO:0000313" key="16">
    <source>
        <dbReference type="Proteomes" id="UP000039865"/>
    </source>
</evidence>
<dbReference type="PANTHER" id="PTHR46999:SF1">
    <property type="entry name" value="ALPHA-GLUCAN WATER DIKINASE 1, CHLOROPLASTIC"/>
    <property type="match status" value="1"/>
</dbReference>
<feature type="compositionally biased region" description="Acidic residues" evidence="11">
    <location>
        <begin position="85"/>
        <end position="103"/>
    </location>
</feature>
<accession>A0A078AHP3</accession>
<comment type="similarity">
    <text evidence="2">Belongs to the PEP-utilizing enzyme family.</text>
</comment>
<dbReference type="GO" id="GO:0046872">
    <property type="term" value="F:metal ion binding"/>
    <property type="evidence" value="ECO:0007669"/>
    <property type="project" value="UniProtKB-KW"/>
</dbReference>
<dbReference type="Pfam" id="PF22973">
    <property type="entry name" value="GWD1_pHisD"/>
    <property type="match status" value="1"/>
</dbReference>
<dbReference type="OrthoDB" id="6123450at2759"/>
<name>A0A078AHP3_STYLE</name>
<keyword evidence="4" id="KW-0808">Transferase</keyword>
<dbReference type="EMBL" id="CCKQ01009531">
    <property type="protein sequence ID" value="CDW81022.1"/>
    <property type="molecule type" value="Genomic_DNA"/>
</dbReference>
<organism evidence="15 16">
    <name type="scientific">Stylonychia lemnae</name>
    <name type="common">Ciliate</name>
    <dbReference type="NCBI Taxonomy" id="5949"/>
    <lineage>
        <taxon>Eukaryota</taxon>
        <taxon>Sar</taxon>
        <taxon>Alveolata</taxon>
        <taxon>Ciliophora</taxon>
        <taxon>Intramacronucleata</taxon>
        <taxon>Spirotrichea</taxon>
        <taxon>Stichotrichia</taxon>
        <taxon>Sporadotrichida</taxon>
        <taxon>Oxytrichidae</taxon>
        <taxon>Stylonychinae</taxon>
        <taxon>Stylonychia</taxon>
    </lineage>
</organism>
<dbReference type="InterPro" id="IPR054481">
    <property type="entry name" value="GWD1_pHisD"/>
</dbReference>
<comment type="cofactor">
    <cofactor evidence="1">
        <name>Mg(2+)</name>
        <dbReference type="ChEBI" id="CHEBI:18420"/>
    </cofactor>
</comment>
<keyword evidence="8" id="KW-0067">ATP-binding</keyword>
<dbReference type="GO" id="GO:0005524">
    <property type="term" value="F:ATP binding"/>
    <property type="evidence" value="ECO:0007669"/>
    <property type="project" value="UniProtKB-KW"/>
</dbReference>
<evidence type="ECO:0000259" key="13">
    <source>
        <dbReference type="Pfam" id="PF22973"/>
    </source>
</evidence>
<comment type="subunit">
    <text evidence="3">Homodimer.</text>
</comment>
<evidence type="ECO:0000256" key="6">
    <source>
        <dbReference type="ARBA" id="ARBA00022741"/>
    </source>
</evidence>
<feature type="domain" description="Pyruvate phosphate dikinase AMP/ATP-binding" evidence="12">
    <location>
        <begin position="930"/>
        <end position="1126"/>
    </location>
</feature>
<dbReference type="InterPro" id="IPR013815">
    <property type="entry name" value="ATP_grasp_subdomain_1"/>
</dbReference>
<keyword evidence="10" id="KW-0119">Carbohydrate metabolism</keyword>
<feature type="region of interest" description="Disordered" evidence="11">
    <location>
        <begin position="61"/>
        <end position="105"/>
    </location>
</feature>
<evidence type="ECO:0000313" key="15">
    <source>
        <dbReference type="EMBL" id="CDW81022.1"/>
    </source>
</evidence>